<dbReference type="RefSeq" id="WP_330647020.1">
    <property type="nucleotide sequence ID" value="NZ_CP135444.1"/>
</dbReference>
<gene>
    <name evidence="2" type="ORF">RPE78_15595</name>
</gene>
<evidence type="ECO:0000313" key="2">
    <source>
        <dbReference type="EMBL" id="WRY35261.1"/>
    </source>
</evidence>
<sequence>MLAEYLLAKVDGLVRKTLRAGPMRDARRKPARPHSERGELPRRGRLADVSDPLERACVAVILGLPAEERRVLELTYGLTGHLPCPPHRAADILGWGLAQTMTIGEAALLRLRNSARGRAAFAPLLAALHLRLLEAAQKIYDLRMAQAPRAERDHVLYRFWCDLTPVERLCLRGFGEGEVAEMRRALEHRAAGRI</sequence>
<organism evidence="2 3">
    <name type="scientific">Thioclava litoralis</name>
    <dbReference type="NCBI Taxonomy" id="3076557"/>
    <lineage>
        <taxon>Bacteria</taxon>
        <taxon>Pseudomonadati</taxon>
        <taxon>Pseudomonadota</taxon>
        <taxon>Alphaproteobacteria</taxon>
        <taxon>Rhodobacterales</taxon>
        <taxon>Paracoccaceae</taxon>
        <taxon>Thioclava</taxon>
    </lineage>
</organism>
<keyword evidence="3" id="KW-1185">Reference proteome</keyword>
<evidence type="ECO:0000313" key="3">
    <source>
        <dbReference type="Proteomes" id="UP001623290"/>
    </source>
</evidence>
<dbReference type="SUPFAM" id="SSF88659">
    <property type="entry name" value="Sigma3 and sigma4 domains of RNA polymerase sigma factors"/>
    <property type="match status" value="1"/>
</dbReference>
<name>A0ABZ1E460_9RHOB</name>
<feature type="compositionally biased region" description="Basic and acidic residues" evidence="1">
    <location>
        <begin position="33"/>
        <end position="45"/>
    </location>
</feature>
<protein>
    <submittedName>
        <fullName evidence="2">Uncharacterized protein</fullName>
    </submittedName>
</protein>
<accession>A0ABZ1E460</accession>
<dbReference type="InterPro" id="IPR013324">
    <property type="entry name" value="RNA_pol_sigma_r3/r4-like"/>
</dbReference>
<evidence type="ECO:0000256" key="1">
    <source>
        <dbReference type="SAM" id="MobiDB-lite"/>
    </source>
</evidence>
<geneLocation type="plasmid" evidence="2 3">
    <name>unnamed1</name>
</geneLocation>
<dbReference type="EMBL" id="CP135444">
    <property type="protein sequence ID" value="WRY35261.1"/>
    <property type="molecule type" value="Genomic_DNA"/>
</dbReference>
<keyword evidence="2" id="KW-0614">Plasmid</keyword>
<proteinExistence type="predicted"/>
<dbReference type="Proteomes" id="UP001623290">
    <property type="component" value="Plasmid unnamed1"/>
</dbReference>
<reference evidence="2 3" key="1">
    <citation type="submission" date="2023-09" db="EMBL/GenBank/DDBJ databases">
        <title>Thioclava shenzhenensis sp. nov., a multidrug resistant bacteria-antagonizing species isolated from coastal seawater.</title>
        <authorList>
            <person name="Long M."/>
        </authorList>
    </citation>
    <scope>NUCLEOTIDE SEQUENCE [LARGE SCALE GENOMIC DNA]</scope>
    <source>
        <strain evidence="2 3">FTW29</strain>
        <plasmid evidence="2 3">unnamed1</plasmid>
    </source>
</reference>
<feature type="region of interest" description="Disordered" evidence="1">
    <location>
        <begin position="21"/>
        <end position="45"/>
    </location>
</feature>